<comment type="caution">
    <text evidence="2">The sequence shown here is derived from an EMBL/GenBank/DDBJ whole genome shotgun (WGS) entry which is preliminary data.</text>
</comment>
<sequence length="68" mass="6990">MPTTPTPTAAGPTPAPAATTPAETYVVTLPGYGYRIGTKITDAATIARLKTGGILSRFTVRVATAQEK</sequence>
<dbReference type="Proteomes" id="UP000247417">
    <property type="component" value="Unassembled WGS sequence"/>
</dbReference>
<feature type="region of interest" description="Disordered" evidence="1">
    <location>
        <begin position="1"/>
        <end position="20"/>
    </location>
</feature>
<accession>A0A318QHH0</accession>
<dbReference type="RefSeq" id="WP_110507678.1">
    <property type="nucleotide sequence ID" value="NZ_NKTX01000082.1"/>
</dbReference>
<dbReference type="EMBL" id="NKTX01000082">
    <property type="protein sequence ID" value="PYD79036.1"/>
    <property type="molecule type" value="Genomic_DNA"/>
</dbReference>
<reference evidence="2 3" key="1">
    <citation type="submission" date="2017-07" db="EMBL/GenBank/DDBJ databases">
        <title>A draft genome sequence of Komagataeibacter oboediens LMG 18849.</title>
        <authorList>
            <person name="Skraban J."/>
            <person name="Cleenwerck I."/>
            <person name="Vandamme P."/>
            <person name="Trcek J."/>
        </authorList>
    </citation>
    <scope>NUCLEOTIDE SEQUENCE [LARGE SCALE GENOMIC DNA]</scope>
    <source>
        <strain evidence="2 3">LMG 18849</strain>
    </source>
</reference>
<evidence type="ECO:0000256" key="1">
    <source>
        <dbReference type="SAM" id="MobiDB-lite"/>
    </source>
</evidence>
<dbReference type="OrthoDB" id="7283601at2"/>
<evidence type="ECO:0000313" key="3">
    <source>
        <dbReference type="Proteomes" id="UP000247417"/>
    </source>
</evidence>
<dbReference type="AlphaFoldDB" id="A0A318QHH0"/>
<organism evidence="2 3">
    <name type="scientific">Komagataeibacter oboediens</name>
    <dbReference type="NCBI Taxonomy" id="65958"/>
    <lineage>
        <taxon>Bacteria</taxon>
        <taxon>Pseudomonadati</taxon>
        <taxon>Pseudomonadota</taxon>
        <taxon>Alphaproteobacteria</taxon>
        <taxon>Acetobacterales</taxon>
        <taxon>Acetobacteraceae</taxon>
        <taxon>Komagataeibacter</taxon>
    </lineage>
</organism>
<protein>
    <submittedName>
        <fullName evidence="2">Uncharacterized protein</fullName>
    </submittedName>
</protein>
<name>A0A318QHH0_9PROT</name>
<gene>
    <name evidence="2" type="ORF">CFR80_15680</name>
</gene>
<evidence type="ECO:0000313" key="2">
    <source>
        <dbReference type="EMBL" id="PYD79036.1"/>
    </source>
</evidence>
<proteinExistence type="predicted"/>